<dbReference type="Proteomes" id="UP000627781">
    <property type="component" value="Unassembled WGS sequence"/>
</dbReference>
<dbReference type="EMBL" id="JACSRA010000003">
    <property type="protein sequence ID" value="MBD7910256.1"/>
    <property type="molecule type" value="Genomic_DNA"/>
</dbReference>
<sequence length="251" mass="29632">MSKKDLIDVDERSLPNVFLSDNQKNRIKKSLYKNIKRFTENNYGLKIDNSLENIKRMEEKLGSKKDDVIHGVKHARVLKELALEAARKDCPLKDEEILCQKFFQIGTGMENRDATLSIFYSVFYCQIYISKDYFISYSFDNFFRLQHRRIIPIKYIQSVGISKLDKNRLKLSRDNLIIDIDYWSNENVTTYYLIGTMLDMIEVRNLLMNLGARPFIHKRFSVGRIIEIIYFSIFAIAIAYFFINLILGKFL</sequence>
<evidence type="ECO:0000313" key="2">
    <source>
        <dbReference type="EMBL" id="MBD7910256.1"/>
    </source>
</evidence>
<keyword evidence="3" id="KW-1185">Reference proteome</keyword>
<organism evidence="2 3">
    <name type="scientific">Clostridium cibarium</name>
    <dbReference type="NCBI Taxonomy" id="2762247"/>
    <lineage>
        <taxon>Bacteria</taxon>
        <taxon>Bacillati</taxon>
        <taxon>Bacillota</taxon>
        <taxon>Clostridia</taxon>
        <taxon>Eubacteriales</taxon>
        <taxon>Clostridiaceae</taxon>
        <taxon>Clostridium</taxon>
    </lineage>
</organism>
<name>A0ABR8PPZ3_9CLOT</name>
<dbReference type="RefSeq" id="WP_191767658.1">
    <property type="nucleotide sequence ID" value="NZ_JACSRA010000003.1"/>
</dbReference>
<accession>A0ABR8PPZ3</accession>
<reference evidence="2 3" key="1">
    <citation type="submission" date="2020-08" db="EMBL/GenBank/DDBJ databases">
        <title>A Genomic Blueprint of the Chicken Gut Microbiome.</title>
        <authorList>
            <person name="Gilroy R."/>
            <person name="Ravi A."/>
            <person name="Getino M."/>
            <person name="Pursley I."/>
            <person name="Horton D.L."/>
            <person name="Alikhan N.-F."/>
            <person name="Baker D."/>
            <person name="Gharbi K."/>
            <person name="Hall N."/>
            <person name="Watson M."/>
            <person name="Adriaenssens E.M."/>
            <person name="Foster-Nyarko E."/>
            <person name="Jarju S."/>
            <person name="Secka A."/>
            <person name="Antonio M."/>
            <person name="Oren A."/>
            <person name="Chaudhuri R."/>
            <person name="La Ragione R.M."/>
            <person name="Hildebrand F."/>
            <person name="Pallen M.J."/>
        </authorList>
    </citation>
    <scope>NUCLEOTIDE SEQUENCE [LARGE SCALE GENOMIC DNA]</scope>
    <source>
        <strain evidence="2 3">Sa3CVN1</strain>
    </source>
</reference>
<gene>
    <name evidence="2" type="ORF">H9661_02695</name>
</gene>
<feature type="transmembrane region" description="Helical" evidence="1">
    <location>
        <begin position="228"/>
        <end position="247"/>
    </location>
</feature>
<protein>
    <submittedName>
        <fullName evidence="2">Uncharacterized protein</fullName>
    </submittedName>
</protein>
<keyword evidence="1" id="KW-0472">Membrane</keyword>
<keyword evidence="1" id="KW-0812">Transmembrane</keyword>
<keyword evidence="1" id="KW-1133">Transmembrane helix</keyword>
<evidence type="ECO:0000256" key="1">
    <source>
        <dbReference type="SAM" id="Phobius"/>
    </source>
</evidence>
<evidence type="ECO:0000313" key="3">
    <source>
        <dbReference type="Proteomes" id="UP000627781"/>
    </source>
</evidence>
<comment type="caution">
    <text evidence="2">The sequence shown here is derived from an EMBL/GenBank/DDBJ whole genome shotgun (WGS) entry which is preliminary data.</text>
</comment>
<proteinExistence type="predicted"/>